<gene>
    <name evidence="2" type="ORF">AVDCRST_MAG68-3313</name>
</gene>
<dbReference type="Gene3D" id="3.40.630.30">
    <property type="match status" value="1"/>
</dbReference>
<evidence type="ECO:0000259" key="1">
    <source>
        <dbReference type="PROSITE" id="PS51186"/>
    </source>
</evidence>
<dbReference type="PANTHER" id="PTHR41368:SF1">
    <property type="entry name" value="PROTEIN YGHO"/>
    <property type="match status" value="1"/>
</dbReference>
<evidence type="ECO:0000313" key="2">
    <source>
        <dbReference type="EMBL" id="CAA9345898.1"/>
    </source>
</evidence>
<name>A0A6J4LYY6_9BACT</name>
<dbReference type="AlphaFoldDB" id="A0A6J4LYY6"/>
<dbReference type="InterPro" id="IPR000182">
    <property type="entry name" value="GNAT_dom"/>
</dbReference>
<reference evidence="2" key="1">
    <citation type="submission" date="2020-02" db="EMBL/GenBank/DDBJ databases">
        <authorList>
            <person name="Meier V. D."/>
        </authorList>
    </citation>
    <scope>NUCLEOTIDE SEQUENCE</scope>
    <source>
        <strain evidence="2">AVDCRST_MAG68</strain>
    </source>
</reference>
<dbReference type="InterPro" id="IPR016181">
    <property type="entry name" value="Acyl_CoA_acyltransferase"/>
</dbReference>
<protein>
    <recommendedName>
        <fullName evidence="1">N-acetyltransferase domain-containing protein</fullName>
    </recommendedName>
</protein>
<organism evidence="2">
    <name type="scientific">uncultured Gemmatimonadota bacterium</name>
    <dbReference type="NCBI Taxonomy" id="203437"/>
    <lineage>
        <taxon>Bacteria</taxon>
        <taxon>Pseudomonadati</taxon>
        <taxon>Gemmatimonadota</taxon>
        <taxon>environmental samples</taxon>
    </lineage>
</organism>
<dbReference type="PROSITE" id="PS51186">
    <property type="entry name" value="GNAT"/>
    <property type="match status" value="1"/>
</dbReference>
<dbReference type="SUPFAM" id="SSF55729">
    <property type="entry name" value="Acyl-CoA N-acyltransferases (Nat)"/>
    <property type="match status" value="1"/>
</dbReference>
<feature type="domain" description="N-acetyltransferase" evidence="1">
    <location>
        <begin position="210"/>
        <end position="385"/>
    </location>
</feature>
<dbReference type="InterPro" id="IPR039968">
    <property type="entry name" value="BcerS-like"/>
</dbReference>
<dbReference type="EMBL" id="CADCTW010000159">
    <property type="protein sequence ID" value="CAA9345898.1"/>
    <property type="molecule type" value="Genomic_DNA"/>
</dbReference>
<proteinExistence type="predicted"/>
<sequence>MTATASAVPSTALRVREVPRGESLRPFIDLAWKINGRDPNWVAPLRVALEPALDRKKHPFHRHADVAYFLAERGVEVVGRIAAIVNHRHNEFHQDRIGFFGLFECVDDPAVARALADAAAGWLGARGMDTMRGPMNLSTNEEVSSPGVLVEGFDTPPAITMSHNPPYYGALLEGAGLAKSMDLLAYWIGSPVPPERLVRGVERMTRREGVTLRSLRMGKLDEEVRIIQEVYNSAWSRNWGFVPMTDEEFAYLAKDMKSVVDPELCMIAEKEGKPVGFSLTLPNLNEALRHLPDGKLFPFGLFKFLWHKRKIGSARIMTLGLKPEFQTSSGIGAAMYLRTFQVAGERGYNTGEASWILENNLLMRQALEKVGFELYKTYRVYDRAL</sequence>
<dbReference type="GO" id="GO:0016747">
    <property type="term" value="F:acyltransferase activity, transferring groups other than amino-acyl groups"/>
    <property type="evidence" value="ECO:0007669"/>
    <property type="project" value="InterPro"/>
</dbReference>
<accession>A0A6J4LYY6</accession>
<dbReference type="PANTHER" id="PTHR41368">
    <property type="entry name" value="PROTEIN YGHO"/>
    <property type="match status" value="1"/>
</dbReference>